<keyword evidence="1" id="KW-0812">Transmembrane</keyword>
<keyword evidence="1" id="KW-0472">Membrane</keyword>
<dbReference type="InterPro" id="IPR024422">
    <property type="entry name" value="Protein_unknown_function_OB"/>
</dbReference>
<dbReference type="EMBL" id="JAVRIA010000002">
    <property type="protein sequence ID" value="MDT0558164.1"/>
    <property type="molecule type" value="Genomic_DNA"/>
</dbReference>
<evidence type="ECO:0000313" key="2">
    <source>
        <dbReference type="EMBL" id="MDT0558164.1"/>
    </source>
</evidence>
<dbReference type="RefSeq" id="WP_311426933.1">
    <property type="nucleotide sequence ID" value="NZ_JAVRIA010000002.1"/>
</dbReference>
<keyword evidence="1" id="KW-1133">Transmembrane helix</keyword>
<dbReference type="Pfam" id="PF12869">
    <property type="entry name" value="tRNA_anti-like"/>
    <property type="match status" value="1"/>
</dbReference>
<organism evidence="2 3">
    <name type="scientific">Microcosmobacter mediterraneus</name>
    <dbReference type="NCBI Taxonomy" id="3075607"/>
    <lineage>
        <taxon>Bacteria</taxon>
        <taxon>Pseudomonadati</taxon>
        <taxon>Bacteroidota</taxon>
        <taxon>Flavobacteriia</taxon>
        <taxon>Flavobacteriales</taxon>
        <taxon>Flavobacteriaceae</taxon>
        <taxon>Microcosmobacter</taxon>
    </lineage>
</organism>
<keyword evidence="3" id="KW-1185">Reference proteome</keyword>
<evidence type="ECO:0000256" key="1">
    <source>
        <dbReference type="SAM" id="Phobius"/>
    </source>
</evidence>
<sequence length="126" mass="14354">MKKKLYIALVVLIIAAIIGYNYIYKDHRDIENEASAFMVTTKEIAEEFLENSTTAEEIYLDKVIEVLGVITESNPSDITIDNTLFCQLNSTNTLKVKDSIQLKGRVIGYDDLLEQIKLDQCYIINN</sequence>
<proteinExistence type="predicted"/>
<gene>
    <name evidence="2" type="ORF">RM697_05880</name>
</gene>
<evidence type="ECO:0008006" key="4">
    <source>
        <dbReference type="Google" id="ProtNLM"/>
    </source>
</evidence>
<reference evidence="2 3" key="1">
    <citation type="submission" date="2023-09" db="EMBL/GenBank/DDBJ databases">
        <authorList>
            <person name="Rey-Velasco X."/>
        </authorList>
    </citation>
    <scope>NUCLEOTIDE SEQUENCE [LARGE SCALE GENOMIC DNA]</scope>
    <source>
        <strain evidence="2 3">W332</strain>
    </source>
</reference>
<comment type="caution">
    <text evidence="2">The sequence shown here is derived from an EMBL/GenBank/DDBJ whole genome shotgun (WGS) entry which is preliminary data.</text>
</comment>
<name>A0ABU2YKF0_9FLAO</name>
<protein>
    <recommendedName>
        <fullName evidence="4">Nucleic acid binding protein</fullName>
    </recommendedName>
</protein>
<dbReference type="Proteomes" id="UP001259492">
    <property type="component" value="Unassembled WGS sequence"/>
</dbReference>
<accession>A0ABU2YKF0</accession>
<evidence type="ECO:0000313" key="3">
    <source>
        <dbReference type="Proteomes" id="UP001259492"/>
    </source>
</evidence>
<feature type="transmembrane region" description="Helical" evidence="1">
    <location>
        <begin position="6"/>
        <end position="24"/>
    </location>
</feature>